<dbReference type="PANTHER" id="PTHR12951:SF3">
    <property type="entry name" value="PROTEIN UNC-119 HOMOLOG B"/>
    <property type="match status" value="1"/>
</dbReference>
<comment type="similarity">
    <text evidence="1">Belongs to the PDE6D/unc-119 family.</text>
</comment>
<reference evidence="8" key="1">
    <citation type="submission" date="2011-11" db="EMBL/GenBank/DDBJ databases">
        <title>The Draft Genome of Spermophilus tridecemlineatus.</title>
        <authorList>
            <consortium name="The Broad Institute Genome Assembly &amp; Analysis Group"/>
            <consortium name="Computational R&amp;D Group"/>
            <consortium name="and Sequencing Platform"/>
            <person name="Di Palma F."/>
            <person name="Alfoldi J."/>
            <person name="Johnson J."/>
            <person name="Berlin A."/>
            <person name="Gnerre S."/>
            <person name="Jaffe D."/>
            <person name="MacCallum I."/>
            <person name="Young S."/>
            <person name="Walker B.J."/>
            <person name="Lindblad-Toh K."/>
        </authorList>
    </citation>
    <scope>NUCLEOTIDE SEQUENCE [LARGE SCALE GENOMIC DNA]</scope>
</reference>
<dbReference type="GeneTree" id="ENSGT00390000014595"/>
<keyword evidence="2" id="KW-0813">Transport</keyword>
<dbReference type="Pfam" id="PF05351">
    <property type="entry name" value="GMP_PDE_delta"/>
    <property type="match status" value="1"/>
</dbReference>
<feature type="domain" description="GMP phosphodiesterase delta subunit" evidence="6">
    <location>
        <begin position="68"/>
        <end position="186"/>
    </location>
</feature>
<dbReference type="InterPro" id="IPR014756">
    <property type="entry name" value="Ig_E-set"/>
</dbReference>
<evidence type="ECO:0000256" key="2">
    <source>
        <dbReference type="ARBA" id="ARBA00022448"/>
    </source>
</evidence>
<dbReference type="GO" id="GO:0005929">
    <property type="term" value="C:cilium"/>
    <property type="evidence" value="ECO:0007669"/>
    <property type="project" value="TreeGrafter"/>
</dbReference>
<dbReference type="SUPFAM" id="SSF81296">
    <property type="entry name" value="E set domains"/>
    <property type="match status" value="1"/>
</dbReference>
<evidence type="ECO:0000256" key="1">
    <source>
        <dbReference type="ARBA" id="ARBA00008102"/>
    </source>
</evidence>
<evidence type="ECO:0000256" key="3">
    <source>
        <dbReference type="ARBA" id="ARBA00022794"/>
    </source>
</evidence>
<evidence type="ECO:0000313" key="8">
    <source>
        <dbReference type="Proteomes" id="UP000005215"/>
    </source>
</evidence>
<evidence type="ECO:0000256" key="4">
    <source>
        <dbReference type="ARBA" id="ARBA00022927"/>
    </source>
</evidence>
<dbReference type="Proteomes" id="UP000005215">
    <property type="component" value="Unassembled WGS sequence"/>
</dbReference>
<dbReference type="STRING" id="43179.ENSSTOP00000029227"/>
<dbReference type="GO" id="GO:0042953">
    <property type="term" value="P:lipoprotein transport"/>
    <property type="evidence" value="ECO:0007669"/>
    <property type="project" value="TreeGrafter"/>
</dbReference>
<keyword evidence="3" id="KW-0970">Cilium biogenesis/degradation</keyword>
<proteinExistence type="inferred from homology"/>
<dbReference type="GO" id="GO:0007399">
    <property type="term" value="P:nervous system development"/>
    <property type="evidence" value="ECO:0007669"/>
    <property type="project" value="TreeGrafter"/>
</dbReference>
<evidence type="ECO:0000313" key="7">
    <source>
        <dbReference type="Ensembl" id="ENSSTOP00000029227.1"/>
    </source>
</evidence>
<dbReference type="GO" id="GO:0008289">
    <property type="term" value="F:lipid binding"/>
    <property type="evidence" value="ECO:0007669"/>
    <property type="project" value="UniProtKB-KW"/>
</dbReference>
<sequence length="201" mass="22541">GSNPKAMAAGWAAARGLVAGREEKTARGGVLNRLGARRQELLALDTIRPEHAWCLSRVTEDHLSKPEDSIDFTRFRIRDLETWTVLFEMAKPCVSDQEEEEEEEEGGEGDVTAGRCVRRQFTPAFPLGDKPVSNFPETEGHYFRGRLRENSDLGFGFGIPRSRNTCERIHEFPQPSEDVIRLMIENLMMPNKAGHACNGGQ</sequence>
<protein>
    <recommendedName>
        <fullName evidence="6">GMP phosphodiesterase delta subunit domain-containing protein</fullName>
    </recommendedName>
</protein>
<keyword evidence="5" id="KW-0446">Lipid-binding</keyword>
<dbReference type="InParanoid" id="A0A287D6M9"/>
<dbReference type="Gene3D" id="2.70.50.40">
    <property type="entry name" value="GMP phosphodiesterase, delta subunit"/>
    <property type="match status" value="1"/>
</dbReference>
<dbReference type="PANTHER" id="PTHR12951">
    <property type="entry name" value="RETINAL PROTEIN 4"/>
    <property type="match status" value="1"/>
</dbReference>
<keyword evidence="4" id="KW-0653">Protein transport</keyword>
<dbReference type="InterPro" id="IPR037036">
    <property type="entry name" value="PDED_dom_sf"/>
</dbReference>
<evidence type="ECO:0000259" key="6">
    <source>
        <dbReference type="Pfam" id="PF05351"/>
    </source>
</evidence>
<reference evidence="7" key="2">
    <citation type="submission" date="2025-08" db="UniProtKB">
        <authorList>
            <consortium name="Ensembl"/>
        </authorList>
    </citation>
    <scope>IDENTIFICATION</scope>
</reference>
<dbReference type="InterPro" id="IPR051519">
    <property type="entry name" value="PDE6D_unc-119_myristoyl-bd"/>
</dbReference>
<dbReference type="AlphaFoldDB" id="A0A287D6M9"/>
<dbReference type="EMBL" id="AGTP01068941">
    <property type="status" value="NOT_ANNOTATED_CDS"/>
    <property type="molecule type" value="Genomic_DNA"/>
</dbReference>
<dbReference type="GO" id="GO:0060271">
    <property type="term" value="P:cilium assembly"/>
    <property type="evidence" value="ECO:0007669"/>
    <property type="project" value="TreeGrafter"/>
</dbReference>
<reference evidence="7" key="3">
    <citation type="submission" date="2025-09" db="UniProtKB">
        <authorList>
            <consortium name="Ensembl"/>
        </authorList>
    </citation>
    <scope>IDENTIFICATION</scope>
</reference>
<name>A0A287D6M9_ICTTR</name>
<organism evidence="7 8">
    <name type="scientific">Ictidomys tridecemlineatus</name>
    <name type="common">Thirteen-lined ground squirrel</name>
    <name type="synonym">Spermophilus tridecemlineatus</name>
    <dbReference type="NCBI Taxonomy" id="43179"/>
    <lineage>
        <taxon>Eukaryota</taxon>
        <taxon>Metazoa</taxon>
        <taxon>Chordata</taxon>
        <taxon>Craniata</taxon>
        <taxon>Vertebrata</taxon>
        <taxon>Euteleostomi</taxon>
        <taxon>Mammalia</taxon>
        <taxon>Eutheria</taxon>
        <taxon>Euarchontoglires</taxon>
        <taxon>Glires</taxon>
        <taxon>Rodentia</taxon>
        <taxon>Sciuromorpha</taxon>
        <taxon>Sciuridae</taxon>
        <taxon>Xerinae</taxon>
        <taxon>Marmotini</taxon>
        <taxon>Ictidomys</taxon>
    </lineage>
</organism>
<accession>A0A287D6M9</accession>
<evidence type="ECO:0000256" key="5">
    <source>
        <dbReference type="ARBA" id="ARBA00023121"/>
    </source>
</evidence>
<dbReference type="InterPro" id="IPR008015">
    <property type="entry name" value="PDED_dom"/>
</dbReference>
<dbReference type="Ensembl" id="ENSSTOT00000034709.1">
    <property type="protein sequence ID" value="ENSSTOP00000029227.1"/>
    <property type="gene ID" value="ENSSTOG00000029829.1"/>
</dbReference>
<keyword evidence="8" id="KW-1185">Reference proteome</keyword>